<evidence type="ECO:0000256" key="2">
    <source>
        <dbReference type="SAM" id="Phobius"/>
    </source>
</evidence>
<dbReference type="SUPFAM" id="SSF56954">
    <property type="entry name" value="Outer membrane efflux proteins (OEP)"/>
    <property type="match status" value="1"/>
</dbReference>
<dbReference type="Gene3D" id="2.20.200.10">
    <property type="entry name" value="Outer membrane efflux proteins (OEP)"/>
    <property type="match status" value="1"/>
</dbReference>
<dbReference type="AlphaFoldDB" id="A0AB73IMU1"/>
<dbReference type="GO" id="GO:0015562">
    <property type="term" value="F:efflux transmembrane transporter activity"/>
    <property type="evidence" value="ECO:0007669"/>
    <property type="project" value="InterPro"/>
</dbReference>
<evidence type="ECO:0008006" key="5">
    <source>
        <dbReference type="Google" id="ProtNLM"/>
    </source>
</evidence>
<accession>A0AB73IMU1</accession>
<protein>
    <recommendedName>
        <fullName evidence="5">Multidrug transporter</fullName>
    </recommendedName>
</protein>
<organism evidence="3 4">
    <name type="scientific">Paraburkholderia caledonica</name>
    <dbReference type="NCBI Taxonomy" id="134536"/>
    <lineage>
        <taxon>Bacteria</taxon>
        <taxon>Pseudomonadati</taxon>
        <taxon>Pseudomonadota</taxon>
        <taxon>Betaproteobacteria</taxon>
        <taxon>Burkholderiales</taxon>
        <taxon>Burkholderiaceae</taxon>
        <taxon>Paraburkholderia</taxon>
    </lineage>
</organism>
<dbReference type="GO" id="GO:0016020">
    <property type="term" value="C:membrane"/>
    <property type="evidence" value="ECO:0007669"/>
    <property type="project" value="InterPro"/>
</dbReference>
<feature type="transmembrane region" description="Helical" evidence="2">
    <location>
        <begin position="12"/>
        <end position="32"/>
    </location>
</feature>
<comment type="caution">
    <text evidence="3">The sequence shown here is derived from an EMBL/GenBank/DDBJ whole genome shotgun (WGS) entry which is preliminary data.</text>
</comment>
<sequence length="366" mass="39904">MDISRPFILRPVATGLVILAFLLIGLIAYRIMPVSELPEVDYPTVQVYTQYPGAPPDVVSASVTAPLEKQFGQMGGLMRMNSTSALGVSRSGSGSTTQVSSSGTVSNYASRSLSAQLEASWEPDLWGSVRRSVEASEASAQASDAQLAGERLSVLATLAVDYFTVRAADADLAILDEERRIDAELLALTEAKYKHGVSSYDDVRSAHNTLHAIDESIASAQLARRQYEHAIAVLIGGAPAAFSFPVQADYRFDLSALPVSLPSALLQRRPDVVQAERTVAQTTRRSALRRRATSRPSRICRWRLERHLARTSRLAADAFLVARARCRANGVRCRRDERIGGRCTRQLRSGSRRVPADGVARVLGRR</sequence>
<reference evidence="3" key="1">
    <citation type="submission" date="2023-07" db="EMBL/GenBank/DDBJ databases">
        <title>Sorghum-associated microbial communities from plants grown in Nebraska, USA.</title>
        <authorList>
            <person name="Schachtman D."/>
        </authorList>
    </citation>
    <scope>NUCLEOTIDE SEQUENCE</scope>
    <source>
        <strain evidence="3">DS1061</strain>
    </source>
</reference>
<dbReference type="Pfam" id="PF02321">
    <property type="entry name" value="OEP"/>
    <property type="match status" value="1"/>
</dbReference>
<gene>
    <name evidence="3" type="ORF">J2793_006471</name>
</gene>
<evidence type="ECO:0000256" key="1">
    <source>
        <dbReference type="ARBA" id="ARBA00007613"/>
    </source>
</evidence>
<proteinExistence type="inferred from homology"/>
<dbReference type="Pfam" id="PF00873">
    <property type="entry name" value="ACR_tran"/>
    <property type="match status" value="1"/>
</dbReference>
<dbReference type="InterPro" id="IPR001036">
    <property type="entry name" value="Acrflvin-R"/>
</dbReference>
<dbReference type="PRINTS" id="PR00702">
    <property type="entry name" value="ACRIFLAVINRP"/>
</dbReference>
<dbReference type="Gene3D" id="1.20.1600.10">
    <property type="entry name" value="Outer membrane efflux proteins (OEP)"/>
    <property type="match status" value="1"/>
</dbReference>
<comment type="similarity">
    <text evidence="1">Belongs to the outer membrane factor (OMF) (TC 1.B.17) family.</text>
</comment>
<dbReference type="Proteomes" id="UP001229486">
    <property type="component" value="Unassembled WGS sequence"/>
</dbReference>
<dbReference type="RefSeq" id="WP_392395717.1">
    <property type="nucleotide sequence ID" value="NZ_JAURTK010000014.1"/>
</dbReference>
<dbReference type="PANTHER" id="PTHR30203:SF33">
    <property type="entry name" value="BLR4455 PROTEIN"/>
    <property type="match status" value="1"/>
</dbReference>
<name>A0AB73IMU1_9BURK</name>
<keyword evidence="2" id="KW-1133">Transmembrane helix</keyword>
<dbReference type="InterPro" id="IPR010131">
    <property type="entry name" value="MdtP/NodT-like"/>
</dbReference>
<keyword evidence="2" id="KW-0812">Transmembrane</keyword>
<dbReference type="InterPro" id="IPR003423">
    <property type="entry name" value="OMP_efflux"/>
</dbReference>
<evidence type="ECO:0000313" key="3">
    <source>
        <dbReference type="EMBL" id="MDP9650996.1"/>
    </source>
</evidence>
<dbReference type="PANTHER" id="PTHR30203">
    <property type="entry name" value="OUTER MEMBRANE CATION EFFLUX PROTEIN"/>
    <property type="match status" value="1"/>
</dbReference>
<keyword evidence="2" id="KW-0472">Membrane</keyword>
<dbReference type="SUPFAM" id="SSF82693">
    <property type="entry name" value="Multidrug efflux transporter AcrB pore domain, PN1, PN2, PC1 and PC2 subdomains"/>
    <property type="match status" value="1"/>
</dbReference>
<evidence type="ECO:0000313" key="4">
    <source>
        <dbReference type="Proteomes" id="UP001229486"/>
    </source>
</evidence>
<dbReference type="EMBL" id="JAURTK010000014">
    <property type="protein sequence ID" value="MDP9650996.1"/>
    <property type="molecule type" value="Genomic_DNA"/>
</dbReference>